<feature type="transmembrane region" description="Helical" evidence="2">
    <location>
        <begin position="44"/>
        <end position="67"/>
    </location>
</feature>
<name>A0AAP4U0J3_9GAMM</name>
<comment type="caution">
    <text evidence="3">The sequence shown here is derived from an EMBL/GenBank/DDBJ whole genome shotgun (WGS) entry which is preliminary data.</text>
</comment>
<dbReference type="EMBL" id="JAUORK010000031">
    <property type="protein sequence ID" value="MDO6673727.1"/>
    <property type="molecule type" value="Genomic_DNA"/>
</dbReference>
<dbReference type="AlphaFoldDB" id="A0AAP4U0J3"/>
<evidence type="ECO:0000313" key="4">
    <source>
        <dbReference type="Proteomes" id="UP001170481"/>
    </source>
</evidence>
<evidence type="ECO:0000313" key="3">
    <source>
        <dbReference type="EMBL" id="MDO6673727.1"/>
    </source>
</evidence>
<dbReference type="Proteomes" id="UP001170481">
    <property type="component" value="Unassembled WGS sequence"/>
</dbReference>
<gene>
    <name evidence="3" type="ORF">Q4535_16605</name>
</gene>
<dbReference type="InterPro" id="IPR050445">
    <property type="entry name" value="Bact_polysacc_biosynth/exp"/>
</dbReference>
<dbReference type="GO" id="GO:0004713">
    <property type="term" value="F:protein tyrosine kinase activity"/>
    <property type="evidence" value="ECO:0007669"/>
    <property type="project" value="TreeGrafter"/>
</dbReference>
<accession>A0AAP4U0J3</accession>
<keyword evidence="2" id="KW-0472">Membrane</keyword>
<keyword evidence="1" id="KW-0175">Coiled coil</keyword>
<evidence type="ECO:0000256" key="1">
    <source>
        <dbReference type="SAM" id="Coils"/>
    </source>
</evidence>
<keyword evidence="2" id="KW-1133">Transmembrane helix</keyword>
<dbReference type="PANTHER" id="PTHR32309:SF13">
    <property type="entry name" value="FERRIC ENTEROBACTIN TRANSPORT PROTEIN FEPE"/>
    <property type="match status" value="1"/>
</dbReference>
<keyword evidence="2" id="KW-0812">Transmembrane</keyword>
<reference evidence="3" key="1">
    <citation type="submission" date="2023-07" db="EMBL/GenBank/DDBJ databases">
        <title>Genome content predicts the carbon catabolic preferences of heterotrophic bacteria.</title>
        <authorList>
            <person name="Gralka M."/>
        </authorList>
    </citation>
    <scope>NUCLEOTIDE SEQUENCE</scope>
    <source>
        <strain evidence="3">C2R13</strain>
    </source>
</reference>
<protein>
    <submittedName>
        <fullName evidence="3">Uncharacterized protein</fullName>
    </submittedName>
</protein>
<organism evidence="3 4">
    <name type="scientific">Cobetia amphilecti</name>
    <dbReference type="NCBI Taxonomy" id="1055104"/>
    <lineage>
        <taxon>Bacteria</taxon>
        <taxon>Pseudomonadati</taxon>
        <taxon>Pseudomonadota</taxon>
        <taxon>Gammaproteobacteria</taxon>
        <taxon>Oceanospirillales</taxon>
        <taxon>Halomonadaceae</taxon>
        <taxon>Cobetia</taxon>
    </lineage>
</organism>
<dbReference type="PANTHER" id="PTHR32309">
    <property type="entry name" value="TYROSINE-PROTEIN KINASE"/>
    <property type="match status" value="1"/>
</dbReference>
<dbReference type="RefSeq" id="WP_131431398.1">
    <property type="nucleotide sequence ID" value="NZ_CANLSP010000002.1"/>
</dbReference>
<feature type="transmembrane region" description="Helical" evidence="2">
    <location>
        <begin position="451"/>
        <end position="472"/>
    </location>
</feature>
<dbReference type="GO" id="GO:0005886">
    <property type="term" value="C:plasma membrane"/>
    <property type="evidence" value="ECO:0007669"/>
    <property type="project" value="TreeGrafter"/>
</dbReference>
<evidence type="ECO:0000256" key="2">
    <source>
        <dbReference type="SAM" id="Phobius"/>
    </source>
</evidence>
<proteinExistence type="predicted"/>
<feature type="coiled-coil region" evidence="1">
    <location>
        <begin position="166"/>
        <end position="219"/>
    </location>
</feature>
<sequence length="484" mass="52407">MTESRSPDTPQDAAKPSLGRRLLGVLLGWAARGSSMRPRTRRAAYLLLATAILSVIWGLTIAFIAVAPVTYTTSWTMILPGTGSGLSVNFESIGQASTSANSSYSSSSLDPKVNYRAIAESPAVLERAASTVDMHPDDYGKPKIKLTDQTALIAFQTSAPSAKAALARANAHIDAFNEVIEQLRNDEQARREAVIRRSLETYDRTLKETQRKLLEFQSTSGLVSMEQFKELTLSVEALKDTLETRDGELSALNARLATLSSRLGLDAGQAGGVIALQRDARYQALLTQAAEQAASLDEARGKWGERNPEVINLAAGLDSLERSLASRMRQLLPRQSSRNQNALRAASGHANQDTLVGELITLDTQRRGVISELATGRANLAARQQRLDNSVAKAAQLQDLLREQQVATAVYTTALAKIDIGQIDPFASYPMLQILDPPPLPEKADSLGIKLAIVGALAASVFSIIGLILLWIRKPYLLRLQQSV</sequence>